<evidence type="ECO:0000313" key="10">
    <source>
        <dbReference type="Proteomes" id="UP000292452"/>
    </source>
</evidence>
<feature type="domain" description="ABC3 transporter permease C-terminal" evidence="8">
    <location>
        <begin position="685"/>
        <end position="797"/>
    </location>
</feature>
<evidence type="ECO:0000313" key="9">
    <source>
        <dbReference type="EMBL" id="TBO56387.1"/>
    </source>
</evidence>
<keyword evidence="3 7" id="KW-0812">Transmembrane</keyword>
<comment type="subcellular location">
    <subcellularLocation>
        <location evidence="1">Cell membrane</location>
        <topology evidence="1">Multi-pass membrane protein</topology>
    </subcellularLocation>
</comment>
<gene>
    <name evidence="9" type="ORF">EYS09_28235</name>
</gene>
<evidence type="ECO:0000256" key="3">
    <source>
        <dbReference type="ARBA" id="ARBA00022692"/>
    </source>
</evidence>
<feature type="transmembrane region" description="Helical" evidence="7">
    <location>
        <begin position="218"/>
        <end position="242"/>
    </location>
</feature>
<evidence type="ECO:0000256" key="5">
    <source>
        <dbReference type="ARBA" id="ARBA00023136"/>
    </source>
</evidence>
<feature type="region of interest" description="Disordered" evidence="6">
    <location>
        <begin position="1"/>
        <end position="24"/>
    </location>
</feature>
<dbReference type="EMBL" id="SIXH01000345">
    <property type="protein sequence ID" value="TBO56387.1"/>
    <property type="molecule type" value="Genomic_DNA"/>
</dbReference>
<dbReference type="AlphaFoldDB" id="A0A4Q9HNG8"/>
<evidence type="ECO:0000256" key="1">
    <source>
        <dbReference type="ARBA" id="ARBA00004651"/>
    </source>
</evidence>
<feature type="transmembrane region" description="Helical" evidence="7">
    <location>
        <begin position="682"/>
        <end position="700"/>
    </location>
</feature>
<feature type="transmembrane region" description="Helical" evidence="7">
    <location>
        <begin position="316"/>
        <end position="337"/>
    </location>
</feature>
<dbReference type="Pfam" id="PF02687">
    <property type="entry name" value="FtsX"/>
    <property type="match status" value="2"/>
</dbReference>
<keyword evidence="4 7" id="KW-1133">Transmembrane helix</keyword>
<dbReference type="GO" id="GO:0005886">
    <property type="term" value="C:plasma membrane"/>
    <property type="evidence" value="ECO:0007669"/>
    <property type="project" value="UniProtKB-SubCell"/>
</dbReference>
<keyword evidence="5 7" id="KW-0472">Membrane</keyword>
<dbReference type="InterPro" id="IPR038766">
    <property type="entry name" value="Membrane_comp_ABC_pdt"/>
</dbReference>
<evidence type="ECO:0000259" key="8">
    <source>
        <dbReference type="Pfam" id="PF02687"/>
    </source>
</evidence>
<accession>A0A4Q9HNG8</accession>
<sequence length="804" mass="84683">MTIPDNRTGRRNPGPGGAPALTPPTGAAVWARDLSMGIRFAAGGGREGWTRTLLTAVGVALGVMLLLVAASVPHLTNSRAERSEARYLAPTSHDLKPSPETMLAAGAGTEFRGDPVGGKLLRPDGARPPLPPGVAALPGNGEMVVSPALQKLLESPDGKLLRERLPGKITGTIAQAGLRGPGDLYYYAGSDTLRVSDPGVQRIEGFGDHRIPATMPPILLAIVILACVVLLMPVAIFIATAVRFGSESRDRRLAALRLVGADIRMTHRMAAGEALFGSLFGLVLGAVLYFVARQAAASVTVWDVNVFASDITPSPALAALVVVAVPLSAVGVTLLALRSVTIEPLGVVRHSTARRRRVWWRVPLPIAGVLVLLLNGKIMGGRGTVNPVLLAGGAALVLVGITVLLPWLVEAVVGRLRGGPVPWQLATRRLQLNSGSASRAVSGITVAVAGAIALQLAFAAIQGDYTKETGQDTERAQMSVALPSRDIATTRKMIEDFRATTGVLGVIAATETSVVRPGPPPNGEESVPNANLTVGDCPSLREMAQLPSCKDGDVFIVRDGTDDSYLKQTARPGAEVLLNYDYSIQRPSGPARLWTIPKSARDVAARKNAMGRETTGIFATPSSIDMAQLTEPVAQAFLRIDPAVPDGIEHVRNTAARVDPLMQVVTLRTTERDKTFASVQTGLLVASTATLVLIAASLLVATLEQLRERRRLLSVLVAFGTRRATLGWSVLWQTAVPVFLGLALAVAGGCGLGFALLKLIGKSAMDWSAVWPLPAAGAALVLLVTLLSLPPLWRLMRPDGLRTE</sequence>
<feature type="transmembrane region" description="Helical" evidence="7">
    <location>
        <begin position="738"/>
        <end position="757"/>
    </location>
</feature>
<proteinExistence type="predicted"/>
<dbReference type="PANTHER" id="PTHR30287">
    <property type="entry name" value="MEMBRANE COMPONENT OF PREDICTED ABC SUPERFAMILY METABOLITE UPTAKE TRANSPORTER"/>
    <property type="match status" value="1"/>
</dbReference>
<protein>
    <submittedName>
        <fullName evidence="9">ABC transporter permease</fullName>
    </submittedName>
</protein>
<keyword evidence="10" id="KW-1185">Reference proteome</keyword>
<dbReference type="Proteomes" id="UP000292452">
    <property type="component" value="Unassembled WGS sequence"/>
</dbReference>
<evidence type="ECO:0000256" key="7">
    <source>
        <dbReference type="SAM" id="Phobius"/>
    </source>
</evidence>
<organism evidence="9 10">
    <name type="scientific">Streptomyces kasugaensis</name>
    <dbReference type="NCBI Taxonomy" id="1946"/>
    <lineage>
        <taxon>Bacteria</taxon>
        <taxon>Bacillati</taxon>
        <taxon>Actinomycetota</taxon>
        <taxon>Actinomycetes</taxon>
        <taxon>Kitasatosporales</taxon>
        <taxon>Streptomycetaceae</taxon>
        <taxon>Streptomyces</taxon>
    </lineage>
</organism>
<feature type="transmembrane region" description="Helical" evidence="7">
    <location>
        <begin position="388"/>
        <end position="409"/>
    </location>
</feature>
<dbReference type="InterPro" id="IPR003838">
    <property type="entry name" value="ABC3_permease_C"/>
</dbReference>
<evidence type="ECO:0000256" key="6">
    <source>
        <dbReference type="SAM" id="MobiDB-lite"/>
    </source>
</evidence>
<comment type="caution">
    <text evidence="9">The sequence shown here is derived from an EMBL/GenBank/DDBJ whole genome shotgun (WGS) entry which is preliminary data.</text>
</comment>
<feature type="transmembrane region" description="Helical" evidence="7">
    <location>
        <begin position="769"/>
        <end position="789"/>
    </location>
</feature>
<feature type="transmembrane region" description="Helical" evidence="7">
    <location>
        <begin position="274"/>
        <end position="296"/>
    </location>
</feature>
<dbReference type="PANTHER" id="PTHR30287:SF1">
    <property type="entry name" value="INNER MEMBRANE PROTEIN"/>
    <property type="match status" value="1"/>
</dbReference>
<feature type="transmembrane region" description="Helical" evidence="7">
    <location>
        <begin position="440"/>
        <end position="461"/>
    </location>
</feature>
<name>A0A4Q9HNG8_STRKA</name>
<dbReference type="RefSeq" id="WP_131125348.1">
    <property type="nucleotide sequence ID" value="NZ_SIXH01000345.1"/>
</dbReference>
<evidence type="ECO:0000256" key="4">
    <source>
        <dbReference type="ARBA" id="ARBA00022989"/>
    </source>
</evidence>
<reference evidence="9 10" key="1">
    <citation type="submission" date="2019-02" db="EMBL/GenBank/DDBJ databases">
        <title>Draft Genome Sequence of Streptomyces sp. AM-2504, identified by 16S rRNA comparative analysis as a Streptomyces Kasugaensis strain.</title>
        <authorList>
            <person name="Napolioni V."/>
            <person name="Giuliodori A.M."/>
            <person name="Spurio R."/>
            <person name="Fabbretti A."/>
        </authorList>
    </citation>
    <scope>NUCLEOTIDE SEQUENCE [LARGE SCALE GENOMIC DNA]</scope>
    <source>
        <strain evidence="9 10">AM-2504</strain>
    </source>
</reference>
<feature type="transmembrane region" description="Helical" evidence="7">
    <location>
        <begin position="53"/>
        <end position="72"/>
    </location>
</feature>
<keyword evidence="2" id="KW-1003">Cell membrane</keyword>
<feature type="domain" description="ABC3 transporter permease C-terminal" evidence="8">
    <location>
        <begin position="227"/>
        <end position="339"/>
    </location>
</feature>
<feature type="transmembrane region" description="Helical" evidence="7">
    <location>
        <begin position="358"/>
        <end position="376"/>
    </location>
</feature>
<evidence type="ECO:0000256" key="2">
    <source>
        <dbReference type="ARBA" id="ARBA00022475"/>
    </source>
</evidence>